<feature type="region of interest" description="Disordered" evidence="5">
    <location>
        <begin position="1"/>
        <end position="43"/>
    </location>
</feature>
<reference evidence="6" key="1">
    <citation type="submission" date="2016-10" db="EMBL/GenBank/DDBJ databases">
        <authorList>
            <person name="Benchimol M."/>
            <person name="Almeida L.G."/>
            <person name="Vasconcelos A.T."/>
            <person name="Perreira-Neves A."/>
            <person name="Rosa I.A."/>
            <person name="Tasca T."/>
            <person name="Bogo M.R."/>
            <person name="de Souza W."/>
        </authorList>
    </citation>
    <scope>NUCLEOTIDE SEQUENCE [LARGE SCALE GENOMIC DNA]</scope>
    <source>
        <strain evidence="6">K</strain>
    </source>
</reference>
<dbReference type="Gene3D" id="2.130.10.10">
    <property type="entry name" value="YVTN repeat-like/Quinoprotein amine dehydrogenase"/>
    <property type="match status" value="2"/>
</dbReference>
<name>A0A1J4JHP2_9EUKA</name>
<protein>
    <submittedName>
        <fullName evidence="6">Uncharacterized protein</fullName>
    </submittedName>
</protein>
<dbReference type="GO" id="GO:0010997">
    <property type="term" value="F:anaphase-promoting complex binding"/>
    <property type="evidence" value="ECO:0007669"/>
    <property type="project" value="InterPro"/>
</dbReference>
<proteinExistence type="predicted"/>
<evidence type="ECO:0000256" key="3">
    <source>
        <dbReference type="ARBA" id="ARBA00023306"/>
    </source>
</evidence>
<dbReference type="InterPro" id="IPR036322">
    <property type="entry name" value="WD40_repeat_dom_sf"/>
</dbReference>
<dbReference type="SMART" id="SM00320">
    <property type="entry name" value="WD40"/>
    <property type="match status" value="3"/>
</dbReference>
<sequence length="681" mass="76969">MFDSPFGYNGPKPKRVGSTSSPDRLLPEDRSPRRFSPNNDRNMDTNNFNFLNSFHSQLYDSLINCIHPDETYLINQGCKNSPLSNQKLTRKLKRIQNNQPKSINNANMTHNSLNSARVRTNLTNHTNGNINTGNQTNNTYFINNNSSYPNNAHLSNTYLKYNFGSQCESNQILKSDELRNMFLKRCKNPLKIIKVPDIPSDFYVHPIDWARVHNVVAFCRNKDILFFSPISGYFSRHTGKIHHPTSLSFEVTQPNMLIVGNSTGRIYQIDIREEKLNIGLNSNFESKNNTRSFINRNISNTLNNTTINPNSNDHNNNNNQNHNYDNNRNRNTRNINNNNLISVLNQSNNDLNNAGMFHNINRNDITNVQQTTNNDMLINNSTGDELNDDTNSNNDMNEANPSNNTNNEVNNNANITNANLNNQNHYFLSSSFLSVIRNSPIGGNSDLTVVGDHTGTISILDLRQGGFCHQNTNSGICSKNSSIVDNNVNNNNDCFIIQRKTAAHRMEICNISINPTTGKIASGGNDNTVKIWDIRNMNRPYTCFRGHSAAVRAIAWNPLKSNAIATGGGSNDRTIRIWDVDTRETSSIVQTGSQVCNLYWSRRYYTILSTHGFSQNTIALWRGGDLQNVACFALHKSRVLYTAVSPDEEYALTAAPKDPIYLWNFFASDIPYSHKAMFSLR</sequence>
<dbReference type="VEuPathDB" id="TrichDB:TRFO_34850"/>
<dbReference type="PANTHER" id="PTHR19918:SF1">
    <property type="entry name" value="FIZZY-RELATED PROTEIN HOMOLOG"/>
    <property type="match status" value="1"/>
</dbReference>
<feature type="compositionally biased region" description="Low complexity" evidence="5">
    <location>
        <begin position="397"/>
        <end position="406"/>
    </location>
</feature>
<feature type="region of interest" description="Disordered" evidence="5">
    <location>
        <begin position="379"/>
        <end position="406"/>
    </location>
</feature>
<dbReference type="Proteomes" id="UP000179807">
    <property type="component" value="Unassembled WGS sequence"/>
</dbReference>
<keyword evidence="1 4" id="KW-0853">WD repeat</keyword>
<comment type="caution">
    <text evidence="6">The sequence shown here is derived from an EMBL/GenBank/DDBJ whole genome shotgun (WGS) entry which is preliminary data.</text>
</comment>
<dbReference type="RefSeq" id="XP_068351809.1">
    <property type="nucleotide sequence ID" value="XM_068509912.1"/>
</dbReference>
<dbReference type="OrthoDB" id="10263272at2759"/>
<feature type="repeat" description="WD" evidence="4">
    <location>
        <begin position="501"/>
        <end position="542"/>
    </location>
</feature>
<feature type="repeat" description="WD" evidence="4">
    <location>
        <begin position="544"/>
        <end position="588"/>
    </location>
</feature>
<dbReference type="PROSITE" id="PS50082">
    <property type="entry name" value="WD_REPEATS_2"/>
    <property type="match status" value="2"/>
</dbReference>
<feature type="region of interest" description="Disordered" evidence="5">
    <location>
        <begin position="306"/>
        <end position="334"/>
    </location>
</feature>
<dbReference type="SUPFAM" id="SSF50978">
    <property type="entry name" value="WD40 repeat-like"/>
    <property type="match status" value="1"/>
</dbReference>
<feature type="compositionally biased region" description="Low complexity" evidence="5">
    <location>
        <begin position="306"/>
        <end position="326"/>
    </location>
</feature>
<dbReference type="PROSITE" id="PS00678">
    <property type="entry name" value="WD_REPEATS_1"/>
    <property type="match status" value="2"/>
</dbReference>
<dbReference type="GO" id="GO:1905786">
    <property type="term" value="P:positive regulation of anaphase-promoting complex-dependent catabolic process"/>
    <property type="evidence" value="ECO:0007669"/>
    <property type="project" value="TreeGrafter"/>
</dbReference>
<dbReference type="EMBL" id="MLAK01001040">
    <property type="protein sequence ID" value="OHS98672.1"/>
    <property type="molecule type" value="Genomic_DNA"/>
</dbReference>
<keyword evidence="7" id="KW-1185">Reference proteome</keyword>
<dbReference type="PROSITE" id="PS50294">
    <property type="entry name" value="WD_REPEATS_REGION"/>
    <property type="match status" value="2"/>
</dbReference>
<evidence type="ECO:0000313" key="7">
    <source>
        <dbReference type="Proteomes" id="UP000179807"/>
    </source>
</evidence>
<evidence type="ECO:0000256" key="5">
    <source>
        <dbReference type="SAM" id="MobiDB-lite"/>
    </source>
</evidence>
<dbReference type="InterPro" id="IPR033010">
    <property type="entry name" value="Cdc20/Fizzy"/>
</dbReference>
<dbReference type="Pfam" id="PF00400">
    <property type="entry name" value="WD40"/>
    <property type="match status" value="2"/>
</dbReference>
<keyword evidence="2" id="KW-0677">Repeat</keyword>
<keyword evidence="3" id="KW-0131">Cell cycle</keyword>
<dbReference type="GO" id="GO:0031145">
    <property type="term" value="P:anaphase-promoting complex-dependent catabolic process"/>
    <property type="evidence" value="ECO:0007669"/>
    <property type="project" value="TreeGrafter"/>
</dbReference>
<feature type="compositionally biased region" description="Polar residues" evidence="5">
    <location>
        <begin position="379"/>
        <end position="396"/>
    </location>
</feature>
<dbReference type="GO" id="GO:0005680">
    <property type="term" value="C:anaphase-promoting complex"/>
    <property type="evidence" value="ECO:0007669"/>
    <property type="project" value="TreeGrafter"/>
</dbReference>
<gene>
    <name evidence="6" type="ORF">TRFO_34850</name>
</gene>
<dbReference type="PANTHER" id="PTHR19918">
    <property type="entry name" value="CELL DIVISION CYCLE 20 CDC20 FIZZY -RELATED"/>
    <property type="match status" value="1"/>
</dbReference>
<dbReference type="InterPro" id="IPR001680">
    <property type="entry name" value="WD40_rpt"/>
</dbReference>
<evidence type="ECO:0000256" key="4">
    <source>
        <dbReference type="PROSITE-ProRule" id="PRU00221"/>
    </source>
</evidence>
<dbReference type="InterPro" id="IPR015943">
    <property type="entry name" value="WD40/YVTN_repeat-like_dom_sf"/>
</dbReference>
<evidence type="ECO:0000313" key="6">
    <source>
        <dbReference type="EMBL" id="OHS98672.1"/>
    </source>
</evidence>
<dbReference type="GeneID" id="94844616"/>
<organism evidence="6 7">
    <name type="scientific">Tritrichomonas foetus</name>
    <dbReference type="NCBI Taxonomy" id="1144522"/>
    <lineage>
        <taxon>Eukaryota</taxon>
        <taxon>Metamonada</taxon>
        <taxon>Parabasalia</taxon>
        <taxon>Tritrichomonadida</taxon>
        <taxon>Tritrichomonadidae</taxon>
        <taxon>Tritrichomonas</taxon>
    </lineage>
</organism>
<dbReference type="InterPro" id="IPR019775">
    <property type="entry name" value="WD40_repeat_CS"/>
</dbReference>
<evidence type="ECO:0000256" key="1">
    <source>
        <dbReference type="ARBA" id="ARBA00022574"/>
    </source>
</evidence>
<dbReference type="GO" id="GO:1990757">
    <property type="term" value="F:ubiquitin ligase activator activity"/>
    <property type="evidence" value="ECO:0007669"/>
    <property type="project" value="TreeGrafter"/>
</dbReference>
<dbReference type="AlphaFoldDB" id="A0A1J4JHP2"/>
<evidence type="ECO:0000256" key="2">
    <source>
        <dbReference type="ARBA" id="ARBA00022737"/>
    </source>
</evidence>
<accession>A0A1J4JHP2</accession>